<feature type="compositionally biased region" description="Basic and acidic residues" evidence="1">
    <location>
        <begin position="135"/>
        <end position="146"/>
    </location>
</feature>
<evidence type="ECO:0000256" key="1">
    <source>
        <dbReference type="SAM" id="MobiDB-lite"/>
    </source>
</evidence>
<feature type="compositionally biased region" description="Basic and acidic residues" evidence="1">
    <location>
        <begin position="89"/>
        <end position="100"/>
    </location>
</feature>
<evidence type="ECO:0000313" key="3">
    <source>
        <dbReference type="Proteomes" id="UP000799536"/>
    </source>
</evidence>
<dbReference type="Proteomes" id="UP000799536">
    <property type="component" value="Unassembled WGS sequence"/>
</dbReference>
<keyword evidence="3" id="KW-1185">Reference proteome</keyword>
<reference evidence="2" key="1">
    <citation type="journal article" date="2020" name="Stud. Mycol.">
        <title>101 Dothideomycetes genomes: a test case for predicting lifestyles and emergence of pathogens.</title>
        <authorList>
            <person name="Haridas S."/>
            <person name="Albert R."/>
            <person name="Binder M."/>
            <person name="Bloem J."/>
            <person name="Labutti K."/>
            <person name="Salamov A."/>
            <person name="Andreopoulos B."/>
            <person name="Baker S."/>
            <person name="Barry K."/>
            <person name="Bills G."/>
            <person name="Bluhm B."/>
            <person name="Cannon C."/>
            <person name="Castanera R."/>
            <person name="Culley D."/>
            <person name="Daum C."/>
            <person name="Ezra D."/>
            <person name="Gonzalez J."/>
            <person name="Henrissat B."/>
            <person name="Kuo A."/>
            <person name="Liang C."/>
            <person name="Lipzen A."/>
            <person name="Lutzoni F."/>
            <person name="Magnuson J."/>
            <person name="Mondo S."/>
            <person name="Nolan M."/>
            <person name="Ohm R."/>
            <person name="Pangilinan J."/>
            <person name="Park H.-J."/>
            <person name="Ramirez L."/>
            <person name="Alfaro M."/>
            <person name="Sun H."/>
            <person name="Tritt A."/>
            <person name="Yoshinaga Y."/>
            <person name="Zwiers L.-H."/>
            <person name="Turgeon B."/>
            <person name="Goodwin S."/>
            <person name="Spatafora J."/>
            <person name="Crous P."/>
            <person name="Grigoriev I."/>
        </authorList>
    </citation>
    <scope>NUCLEOTIDE SEQUENCE</scope>
    <source>
        <strain evidence="2">ATCC 74209</strain>
    </source>
</reference>
<accession>A0A9P4MXV8</accession>
<dbReference type="EMBL" id="ML993898">
    <property type="protein sequence ID" value="KAF2203633.1"/>
    <property type="molecule type" value="Genomic_DNA"/>
</dbReference>
<dbReference type="AlphaFoldDB" id="A0A9P4MXV8"/>
<evidence type="ECO:0000313" key="2">
    <source>
        <dbReference type="EMBL" id="KAF2203633.1"/>
    </source>
</evidence>
<organism evidence="2 3">
    <name type="scientific">Delitschia confertaspora ATCC 74209</name>
    <dbReference type="NCBI Taxonomy" id="1513339"/>
    <lineage>
        <taxon>Eukaryota</taxon>
        <taxon>Fungi</taxon>
        <taxon>Dikarya</taxon>
        <taxon>Ascomycota</taxon>
        <taxon>Pezizomycotina</taxon>
        <taxon>Dothideomycetes</taxon>
        <taxon>Pleosporomycetidae</taxon>
        <taxon>Pleosporales</taxon>
        <taxon>Delitschiaceae</taxon>
        <taxon>Delitschia</taxon>
    </lineage>
</organism>
<proteinExistence type="predicted"/>
<gene>
    <name evidence="2" type="ORF">GQ43DRAFT_254230</name>
</gene>
<feature type="region of interest" description="Disordered" evidence="1">
    <location>
        <begin position="35"/>
        <end position="113"/>
    </location>
</feature>
<name>A0A9P4MXV8_9PLEO</name>
<sequence length="162" mass="17964">MDPDNPPVRTFSLPLRPARAVNLLATELTTTTTTIDVKPAAAPEKPAAAKESPSASLGEAHVRGRGGVTAQMDILASERKARLAARRKEKTEKDARRERAFAAAGPPKLAMEPEKWAGKRFKPGSRAYEAVTGTWEKKQREEEDRRRKARAKLVIRGNQRRE</sequence>
<feature type="compositionally biased region" description="Low complexity" evidence="1">
    <location>
        <begin position="35"/>
        <end position="56"/>
    </location>
</feature>
<feature type="region of interest" description="Disordered" evidence="1">
    <location>
        <begin position="134"/>
        <end position="162"/>
    </location>
</feature>
<comment type="caution">
    <text evidence="2">The sequence shown here is derived from an EMBL/GenBank/DDBJ whole genome shotgun (WGS) entry which is preliminary data.</text>
</comment>
<protein>
    <submittedName>
        <fullName evidence="2">Uncharacterized protein</fullName>
    </submittedName>
</protein>